<dbReference type="AlphaFoldDB" id="A0A448WWX4"/>
<dbReference type="Proteomes" id="UP000784294">
    <property type="component" value="Unassembled WGS sequence"/>
</dbReference>
<evidence type="ECO:0000256" key="1">
    <source>
        <dbReference type="SAM" id="MobiDB-lite"/>
    </source>
</evidence>
<evidence type="ECO:0000313" key="3">
    <source>
        <dbReference type="Proteomes" id="UP000784294"/>
    </source>
</evidence>
<dbReference type="EMBL" id="CAAALY010055146">
    <property type="protein sequence ID" value="VEL22194.1"/>
    <property type="molecule type" value="Genomic_DNA"/>
</dbReference>
<feature type="region of interest" description="Disordered" evidence="1">
    <location>
        <begin position="36"/>
        <end position="61"/>
    </location>
</feature>
<gene>
    <name evidence="2" type="ORF">PXEA_LOCUS15634</name>
</gene>
<keyword evidence="3" id="KW-1185">Reference proteome</keyword>
<protein>
    <submittedName>
        <fullName evidence="2">Uncharacterized protein</fullName>
    </submittedName>
</protein>
<feature type="compositionally biased region" description="Low complexity" evidence="1">
    <location>
        <begin position="46"/>
        <end position="61"/>
    </location>
</feature>
<sequence>MVSPDGPFARTGLAPVALRTLEADINSNNFIPSRSVKQPTSFPGTSSSCAHSSFASPAFSPSSPNIQLKPVSPHTAVPCAWAVTEVNGRPISLFSKRDEVSLSWHLINAFLIVLPTGHLTKVLRYIFFPASMKAKR</sequence>
<organism evidence="2 3">
    <name type="scientific">Protopolystoma xenopodis</name>
    <dbReference type="NCBI Taxonomy" id="117903"/>
    <lineage>
        <taxon>Eukaryota</taxon>
        <taxon>Metazoa</taxon>
        <taxon>Spiralia</taxon>
        <taxon>Lophotrochozoa</taxon>
        <taxon>Platyhelminthes</taxon>
        <taxon>Monogenea</taxon>
        <taxon>Polyopisthocotylea</taxon>
        <taxon>Polystomatidea</taxon>
        <taxon>Polystomatidae</taxon>
        <taxon>Protopolystoma</taxon>
    </lineage>
</organism>
<name>A0A448WWX4_9PLAT</name>
<feature type="compositionally biased region" description="Polar residues" evidence="1">
    <location>
        <begin position="36"/>
        <end position="45"/>
    </location>
</feature>
<proteinExistence type="predicted"/>
<comment type="caution">
    <text evidence="2">The sequence shown here is derived from an EMBL/GenBank/DDBJ whole genome shotgun (WGS) entry which is preliminary data.</text>
</comment>
<evidence type="ECO:0000313" key="2">
    <source>
        <dbReference type="EMBL" id="VEL22194.1"/>
    </source>
</evidence>
<reference evidence="2" key="1">
    <citation type="submission" date="2018-11" db="EMBL/GenBank/DDBJ databases">
        <authorList>
            <consortium name="Pathogen Informatics"/>
        </authorList>
    </citation>
    <scope>NUCLEOTIDE SEQUENCE</scope>
</reference>
<accession>A0A448WWX4</accession>